<sequence>MLNFEEISAWVEVDGQELEQYGVEENLEKNEVTCWIATQAGKNFSIAYRDNAPYREVSLASYPTLDGSDISGRVLRPNNQSRTIRQSDQAVSATSRRSFMFSKLQLTDEDEYLGQASKHLGEIKLQIRRVEINQMGIVPSVTNLSGQSKVHERSKKAVSHCVSYGQETKSEPTYNVGVRHLDVDPLVAFIFKYRDYDLLQANGIIPKPPAVERKPAVPEDVLDLTIDNDVKEEPAGDEIRALDDAIRAMRQKRAALQSKRSNSGESSSQPPAKRVKREKSVPSGEVIDLT</sequence>
<dbReference type="AlphaFoldDB" id="A0A0C9WAA5"/>
<gene>
    <name evidence="3" type="ORF">HYDPIDRAFT_117292</name>
</gene>
<evidence type="ECO:0000313" key="4">
    <source>
        <dbReference type="Proteomes" id="UP000053820"/>
    </source>
</evidence>
<proteinExistence type="predicted"/>
<dbReference type="HOGENOM" id="CLU_060356_0_1_1"/>
<dbReference type="OrthoDB" id="3364132at2759"/>
<reference evidence="3 4" key="1">
    <citation type="submission" date="2014-04" db="EMBL/GenBank/DDBJ databases">
        <title>Evolutionary Origins and Diversification of the Mycorrhizal Mutualists.</title>
        <authorList>
            <consortium name="DOE Joint Genome Institute"/>
            <consortium name="Mycorrhizal Genomics Consortium"/>
            <person name="Kohler A."/>
            <person name="Kuo A."/>
            <person name="Nagy L.G."/>
            <person name="Floudas D."/>
            <person name="Copeland A."/>
            <person name="Barry K.W."/>
            <person name="Cichocki N."/>
            <person name="Veneault-Fourrey C."/>
            <person name="LaButti K."/>
            <person name="Lindquist E.A."/>
            <person name="Lipzen A."/>
            <person name="Lundell T."/>
            <person name="Morin E."/>
            <person name="Murat C."/>
            <person name="Riley R."/>
            <person name="Ohm R."/>
            <person name="Sun H."/>
            <person name="Tunlid A."/>
            <person name="Henrissat B."/>
            <person name="Grigoriev I.V."/>
            <person name="Hibbett D.S."/>
            <person name="Martin F."/>
        </authorList>
    </citation>
    <scope>NUCLEOTIDE SEQUENCE [LARGE SCALE GENOMIC DNA]</scope>
    <source>
        <strain evidence="3 4">MD-312</strain>
    </source>
</reference>
<protein>
    <recommendedName>
        <fullName evidence="2">DUF7918 domain-containing protein</fullName>
    </recommendedName>
</protein>
<feature type="region of interest" description="Disordered" evidence="1">
    <location>
        <begin position="250"/>
        <end position="290"/>
    </location>
</feature>
<name>A0A0C9WAA5_9AGAM</name>
<feature type="domain" description="DUF7918" evidence="2">
    <location>
        <begin position="7"/>
        <end position="207"/>
    </location>
</feature>
<evidence type="ECO:0000256" key="1">
    <source>
        <dbReference type="SAM" id="MobiDB-lite"/>
    </source>
</evidence>
<evidence type="ECO:0000259" key="2">
    <source>
        <dbReference type="Pfam" id="PF25534"/>
    </source>
</evidence>
<keyword evidence="4" id="KW-1185">Reference proteome</keyword>
<dbReference type="EMBL" id="KN839873">
    <property type="protein sequence ID" value="KIJ60376.1"/>
    <property type="molecule type" value="Genomic_DNA"/>
</dbReference>
<evidence type="ECO:0000313" key="3">
    <source>
        <dbReference type="EMBL" id="KIJ60376.1"/>
    </source>
</evidence>
<dbReference type="PANTHER" id="PTHR36223:SF1">
    <property type="entry name" value="TRANSCRIPTION ELONGATION FACTOR EAF N-TERMINAL DOMAIN-CONTAINING PROTEIN"/>
    <property type="match status" value="1"/>
</dbReference>
<accession>A0A0C9WAA5</accession>
<dbReference type="Proteomes" id="UP000053820">
    <property type="component" value="Unassembled WGS sequence"/>
</dbReference>
<feature type="compositionally biased region" description="Polar residues" evidence="1">
    <location>
        <begin position="258"/>
        <end position="270"/>
    </location>
</feature>
<organism evidence="3 4">
    <name type="scientific">Hydnomerulius pinastri MD-312</name>
    <dbReference type="NCBI Taxonomy" id="994086"/>
    <lineage>
        <taxon>Eukaryota</taxon>
        <taxon>Fungi</taxon>
        <taxon>Dikarya</taxon>
        <taxon>Basidiomycota</taxon>
        <taxon>Agaricomycotina</taxon>
        <taxon>Agaricomycetes</taxon>
        <taxon>Agaricomycetidae</taxon>
        <taxon>Boletales</taxon>
        <taxon>Boletales incertae sedis</taxon>
        <taxon>Leucogyrophana</taxon>
    </lineage>
</organism>
<dbReference type="Pfam" id="PF25534">
    <property type="entry name" value="DUF7918"/>
    <property type="match status" value="1"/>
</dbReference>
<dbReference type="InterPro" id="IPR057678">
    <property type="entry name" value="DUF7918"/>
</dbReference>
<dbReference type="PANTHER" id="PTHR36223">
    <property type="entry name" value="BETA-LACTAMASE-TYPE TRANSPEPTIDASE FOLD DOMAIN CONTAINING PROTEIN"/>
    <property type="match status" value="1"/>
</dbReference>